<keyword evidence="2" id="KW-0812">Transmembrane</keyword>
<organism evidence="4 5">
    <name type="scientific">Nocardioides seonyuensis</name>
    <dbReference type="NCBI Taxonomy" id="2518371"/>
    <lineage>
        <taxon>Bacteria</taxon>
        <taxon>Bacillati</taxon>
        <taxon>Actinomycetota</taxon>
        <taxon>Actinomycetes</taxon>
        <taxon>Propionibacteriales</taxon>
        <taxon>Nocardioidaceae</taxon>
        <taxon>Nocardioides</taxon>
    </lineage>
</organism>
<keyword evidence="2" id="KW-1133">Transmembrane helix</keyword>
<keyword evidence="2" id="KW-0472">Membrane</keyword>
<dbReference type="KEGG" id="nsn:EXE58_04500"/>
<dbReference type="Pfam" id="PF10099">
    <property type="entry name" value="RskA_C"/>
    <property type="match status" value="1"/>
</dbReference>
<evidence type="ECO:0000259" key="3">
    <source>
        <dbReference type="Pfam" id="PF10099"/>
    </source>
</evidence>
<accession>A0A4P7ICH8</accession>
<evidence type="ECO:0000313" key="5">
    <source>
        <dbReference type="Proteomes" id="UP000294853"/>
    </source>
</evidence>
<feature type="domain" description="Anti-sigma K factor RskA C-terminal" evidence="3">
    <location>
        <begin position="113"/>
        <end position="239"/>
    </location>
</feature>
<evidence type="ECO:0000256" key="2">
    <source>
        <dbReference type="SAM" id="Phobius"/>
    </source>
</evidence>
<dbReference type="OrthoDB" id="4328740at2"/>
<feature type="region of interest" description="Disordered" evidence="1">
    <location>
        <begin position="228"/>
        <end position="248"/>
    </location>
</feature>
<proteinExistence type="predicted"/>
<feature type="transmembrane region" description="Helical" evidence="2">
    <location>
        <begin position="105"/>
        <end position="128"/>
    </location>
</feature>
<dbReference type="RefSeq" id="WP_135266768.1">
    <property type="nucleotide sequence ID" value="NZ_CP038436.1"/>
</dbReference>
<evidence type="ECO:0000313" key="4">
    <source>
        <dbReference type="EMBL" id="QBX54799.1"/>
    </source>
</evidence>
<dbReference type="EMBL" id="CP038436">
    <property type="protein sequence ID" value="QBX54799.1"/>
    <property type="molecule type" value="Genomic_DNA"/>
</dbReference>
<name>A0A4P7ICH8_9ACTN</name>
<evidence type="ECO:0000256" key="1">
    <source>
        <dbReference type="SAM" id="MobiDB-lite"/>
    </source>
</evidence>
<keyword evidence="5" id="KW-1185">Reference proteome</keyword>
<dbReference type="AlphaFoldDB" id="A0A4P7ICH8"/>
<dbReference type="Proteomes" id="UP000294853">
    <property type="component" value="Chromosome"/>
</dbReference>
<sequence>MSHVDIEDLAVLALDDATTEVPDHLREHLLDCADCAALLASLADVRRLAGAEPLVAPPAGLRERVLAEALGDVGESDPESSTRATRSTDDLEERREARSVRRRGIPLWAAGLAAAAALVVGVGVGNVISEEAAPTDEVEVLASAELTTVEGSDPRGGARVEESDGVVTVHVEASSLEEAEDQLREVWLLNLDGTRMVSLGFLASGDEGDFEVPARLLEEGYRILDISVEPDDGDPTHSGVSVARGELV</sequence>
<gene>
    <name evidence="4" type="ORF">EXE58_04500</name>
</gene>
<feature type="compositionally biased region" description="Basic and acidic residues" evidence="1">
    <location>
        <begin position="86"/>
        <end position="95"/>
    </location>
</feature>
<reference evidence="4 5" key="1">
    <citation type="submission" date="2019-03" db="EMBL/GenBank/DDBJ databases">
        <title>Three New Species of Nocardioides, Nocardioides euryhalodurans sp. nov., Nocardioides seonyuensis sp. nov. and Nocardioides eburneoflavus sp. nov. Iolated from Soil.</title>
        <authorList>
            <person name="Roh S.G."/>
            <person name="Lee C."/>
            <person name="Kim M.-K."/>
            <person name="Kim S.B."/>
        </authorList>
    </citation>
    <scope>NUCLEOTIDE SEQUENCE [LARGE SCALE GENOMIC DNA]</scope>
    <source>
        <strain evidence="4 5">MMS17-SY207-3</strain>
    </source>
</reference>
<feature type="region of interest" description="Disordered" evidence="1">
    <location>
        <begin position="71"/>
        <end position="95"/>
    </location>
</feature>
<dbReference type="GO" id="GO:0005886">
    <property type="term" value="C:plasma membrane"/>
    <property type="evidence" value="ECO:0007669"/>
    <property type="project" value="InterPro"/>
</dbReference>
<protein>
    <submittedName>
        <fullName evidence="4">Anti-sigma factor</fullName>
    </submittedName>
</protein>
<dbReference type="InterPro" id="IPR018764">
    <property type="entry name" value="RskA_C"/>
</dbReference>